<evidence type="ECO:0000313" key="5">
    <source>
        <dbReference type="Proteomes" id="UP000309450"/>
    </source>
</evidence>
<keyword evidence="5" id="KW-1185">Reference proteome</keyword>
<evidence type="ECO:0000256" key="1">
    <source>
        <dbReference type="ARBA" id="ARBA00004613"/>
    </source>
</evidence>
<keyword evidence="2" id="KW-0964">Secreted</keyword>
<dbReference type="Gene3D" id="2.150.10.10">
    <property type="entry name" value="Serralysin-like metalloprotease, C-terminal"/>
    <property type="match status" value="10"/>
</dbReference>
<dbReference type="PROSITE" id="PS00330">
    <property type="entry name" value="HEMOLYSIN_CALCIUM"/>
    <property type="match status" value="15"/>
</dbReference>
<dbReference type="PANTHER" id="PTHR38340:SF1">
    <property type="entry name" value="S-LAYER PROTEIN"/>
    <property type="match status" value="1"/>
</dbReference>
<dbReference type="Proteomes" id="UP000309450">
    <property type="component" value="Unassembled WGS sequence"/>
</dbReference>
<sequence>MAQIDGTQNADFIHRRGDGLTVPSGLNEIAGTTAGADIVRAGDGNDVIHADRGADTIHGGAGADRMFGGDGDDTYHLNSVADRAKELVGAGTDLVIASVNHVLGENIENLQLVGARAISGTGNRSDNLIVGTNLDNRLVGAAGNDTVRGRKGNDTILGGTGEDELFGGKGADELRGGAGDDTVWGYRGNDTVLGGLGNDQVWGGVGDDTVQGGAGNDTLGGFLGINRLVGGDGSDTYLVSSANNVLVERANEGRDLVRSKVSFVLGDNFENLDLLGTGNLSGTGNDLGNRLLGNAGNNALSGRGGGDTLVGGRGNDTLDGGIGNDTLYGGAGNDTYVVSEAGDLVVEQGNEGGDSVLTSLTTYSLGKNLENLRYTGTGDFTGNGNGLANRISGGSGNDTLNGRGGADKLIGGAGNDVYIVDNTQETIVEETGGGEDEIRTTLGSYTLGANIENLRYTGTGDFTGNGNGLANRISGGSGNDTLNGRGGADKLVGGAGNDVYIVDNTKEKILEEAGGGEDEIRTTLGSYTLGANLENLRYTGTGDFAGNGNGLANRISGGSGNDTLNGRGGADKLVGGAGNDVYIVDNTKEKILEEAGGGEDEIRTTLGSYTLGANLENLRYTGTGDFTGTGNELANQIIGGDGNDFLAGLLGADRLTGGSGRDTLDGGAGVDTMSGGTGNDTYLVDNTNDVIEELAGEGDRDIVRSTANVYTLGDNVETLLFIGTGDFTGTGNGAANSIVSGGGDDSLVGLQGADLLSSGDGSDTLDGGAGVDTMSGGDGNDTYRVDNTNDRITELPGEGSDTVRSTANVYTLSSHIENLVFAGTGDFTGTGNDLTNYIVGDVGNDTLLGLQGDDRLVAGAGDDRLDGGAGVDTLDGGTGNDTYIVDNANDAIIEKSGAGTSDTVNSTSNSYTLGDNIENLVFVGSGDFTGTGNALNNRIDGSANGASTLDGRGGNDTISSGDGNDVLLGGAGNDSLSGGAGNDTLDGGAGNDVLTGGLGRNRLIGGGGNDTLNAGLGDDRFVFNSTDGVDRIAGAMDPNDRVIFDMSTFNIGNGDATIDNDILLGGTGNATTWDSSNEFVFFVGPTQLDSASVAQFVSQTAGTTTAGTAQLFYVRNRSDLAVFLHVSNGTGTVQAADLDLIFTSDASNVAQFGVNDVFFEL</sequence>
<proteinExistence type="predicted"/>
<gene>
    <name evidence="4" type="ORF">E7811_15360</name>
</gene>
<dbReference type="PRINTS" id="PR00313">
    <property type="entry name" value="CABNDNGRPT"/>
</dbReference>
<dbReference type="InterPro" id="IPR050557">
    <property type="entry name" value="RTX_toxin/Mannuronan_C5-epim"/>
</dbReference>
<comment type="caution">
    <text evidence="4">The sequence shown here is derived from an EMBL/GenBank/DDBJ whole genome shotgun (WGS) entry which is preliminary data.</text>
</comment>
<dbReference type="PANTHER" id="PTHR38340">
    <property type="entry name" value="S-LAYER PROTEIN"/>
    <property type="match status" value="1"/>
</dbReference>
<evidence type="ECO:0008006" key="6">
    <source>
        <dbReference type="Google" id="ProtNLM"/>
    </source>
</evidence>
<feature type="region of interest" description="Disordered" evidence="3">
    <location>
        <begin position="761"/>
        <end position="786"/>
    </location>
</feature>
<name>A0A4S3MLP4_9RHOB</name>
<dbReference type="GO" id="GO:0005576">
    <property type="term" value="C:extracellular region"/>
    <property type="evidence" value="ECO:0007669"/>
    <property type="project" value="UniProtKB-SubCell"/>
</dbReference>
<feature type="region of interest" description="Disordered" evidence="3">
    <location>
        <begin position="943"/>
        <end position="964"/>
    </location>
</feature>
<protein>
    <recommendedName>
        <fullName evidence="6">Calcium-binding protein</fullName>
    </recommendedName>
</protein>
<dbReference type="RefSeq" id="WP_136395527.1">
    <property type="nucleotide sequence ID" value="NZ_SSND01000004.1"/>
</dbReference>
<evidence type="ECO:0000256" key="2">
    <source>
        <dbReference type="ARBA" id="ARBA00022525"/>
    </source>
</evidence>
<dbReference type="InterPro" id="IPR018511">
    <property type="entry name" value="Hemolysin-typ_Ca-bd_CS"/>
</dbReference>
<dbReference type="SUPFAM" id="SSF51120">
    <property type="entry name" value="beta-Roll"/>
    <property type="match status" value="10"/>
</dbReference>
<evidence type="ECO:0000256" key="3">
    <source>
        <dbReference type="SAM" id="MobiDB-lite"/>
    </source>
</evidence>
<evidence type="ECO:0000313" key="4">
    <source>
        <dbReference type="EMBL" id="THD82419.1"/>
    </source>
</evidence>
<accession>A0A4S3MLP4</accession>
<dbReference type="InterPro" id="IPR001343">
    <property type="entry name" value="Hemolysn_Ca-bd"/>
</dbReference>
<dbReference type="AlphaFoldDB" id="A0A4S3MLP4"/>
<dbReference type="Pfam" id="PF00353">
    <property type="entry name" value="HemolysinCabind"/>
    <property type="match status" value="11"/>
</dbReference>
<dbReference type="OrthoDB" id="9795675at2"/>
<comment type="subcellular location">
    <subcellularLocation>
        <location evidence="1">Secreted</location>
    </subcellularLocation>
</comment>
<organism evidence="4 5">
    <name type="scientific">Aliigemmobacter aestuarii</name>
    <dbReference type="NCBI Taxonomy" id="1445661"/>
    <lineage>
        <taxon>Bacteria</taxon>
        <taxon>Pseudomonadati</taxon>
        <taxon>Pseudomonadota</taxon>
        <taxon>Alphaproteobacteria</taxon>
        <taxon>Rhodobacterales</taxon>
        <taxon>Paracoccaceae</taxon>
        <taxon>Aliigemmobacter</taxon>
    </lineage>
</organism>
<dbReference type="EMBL" id="SSND01000004">
    <property type="protein sequence ID" value="THD82419.1"/>
    <property type="molecule type" value="Genomic_DNA"/>
</dbReference>
<reference evidence="4 5" key="1">
    <citation type="submission" date="2019-04" db="EMBL/GenBank/DDBJ databases">
        <title>Draft genome sequence of Gemmobacter aestuarii sp. nov.</title>
        <authorList>
            <person name="Hameed A."/>
            <person name="Lin S.-Y."/>
            <person name="Shahina M."/>
            <person name="Lai W.-A."/>
            <person name="Young C.-C."/>
        </authorList>
    </citation>
    <scope>NUCLEOTIDE SEQUENCE [LARGE SCALE GENOMIC DNA]</scope>
    <source>
        <strain evidence="4 5">CC-PW-75</strain>
    </source>
</reference>
<dbReference type="InterPro" id="IPR011049">
    <property type="entry name" value="Serralysin-like_metalloprot_C"/>
</dbReference>
<dbReference type="GO" id="GO:0005509">
    <property type="term" value="F:calcium ion binding"/>
    <property type="evidence" value="ECO:0007669"/>
    <property type="project" value="InterPro"/>
</dbReference>